<feature type="compositionally biased region" description="Basic and acidic residues" evidence="2">
    <location>
        <begin position="1"/>
        <end position="21"/>
    </location>
</feature>
<evidence type="ECO:0000313" key="4">
    <source>
        <dbReference type="Proteomes" id="UP001175211"/>
    </source>
</evidence>
<gene>
    <name evidence="3" type="ORF">EV420DRAFT_146589</name>
</gene>
<proteinExistence type="predicted"/>
<evidence type="ECO:0000313" key="3">
    <source>
        <dbReference type="EMBL" id="KAK0462078.1"/>
    </source>
</evidence>
<organism evidence="3 4">
    <name type="scientific">Armillaria tabescens</name>
    <name type="common">Ringless honey mushroom</name>
    <name type="synonym">Agaricus tabescens</name>
    <dbReference type="NCBI Taxonomy" id="1929756"/>
    <lineage>
        <taxon>Eukaryota</taxon>
        <taxon>Fungi</taxon>
        <taxon>Dikarya</taxon>
        <taxon>Basidiomycota</taxon>
        <taxon>Agaricomycotina</taxon>
        <taxon>Agaricomycetes</taxon>
        <taxon>Agaricomycetidae</taxon>
        <taxon>Agaricales</taxon>
        <taxon>Marasmiineae</taxon>
        <taxon>Physalacriaceae</taxon>
        <taxon>Desarmillaria</taxon>
    </lineage>
</organism>
<feature type="coiled-coil region" evidence="1">
    <location>
        <begin position="188"/>
        <end position="257"/>
    </location>
</feature>
<sequence>MESNPESRDDMEKIVIEERNKPPSQAEARKWAKSHPNTACKICKENNLTCIPLESRVHCNTPTCKNSTTGLCSRYDDALFERLVKRFPSLERSTFDEILSRLPPLSFPDANSTPSTSSAQDSELPNKRGVISFKRKTPPTNSVPDSSSEVARLPPNYNPYAFYLEYPTHSAGASLVRNPHPSFENPEMQALKQTLDDQMKENGVLKAKLEETSSAEASLKDSNQSLEKAKAEAEAIIQNLREELEKKDANCKAADTRTREATILREGIEKGIMIFVDRKQS</sequence>
<reference evidence="3" key="1">
    <citation type="submission" date="2023-06" db="EMBL/GenBank/DDBJ databases">
        <authorList>
            <consortium name="Lawrence Berkeley National Laboratory"/>
            <person name="Ahrendt S."/>
            <person name="Sahu N."/>
            <person name="Indic B."/>
            <person name="Wong-Bajracharya J."/>
            <person name="Merenyi Z."/>
            <person name="Ke H.-M."/>
            <person name="Monk M."/>
            <person name="Kocsube S."/>
            <person name="Drula E."/>
            <person name="Lipzen A."/>
            <person name="Balint B."/>
            <person name="Henrissat B."/>
            <person name="Andreopoulos B."/>
            <person name="Martin F.M."/>
            <person name="Harder C.B."/>
            <person name="Rigling D."/>
            <person name="Ford K.L."/>
            <person name="Foster G.D."/>
            <person name="Pangilinan J."/>
            <person name="Papanicolaou A."/>
            <person name="Barry K."/>
            <person name="LaButti K."/>
            <person name="Viragh M."/>
            <person name="Koriabine M."/>
            <person name="Yan M."/>
            <person name="Riley R."/>
            <person name="Champramary S."/>
            <person name="Plett K.L."/>
            <person name="Tsai I.J."/>
            <person name="Slot J."/>
            <person name="Sipos G."/>
            <person name="Plett J."/>
            <person name="Nagy L.G."/>
            <person name="Grigoriev I.V."/>
        </authorList>
    </citation>
    <scope>NUCLEOTIDE SEQUENCE</scope>
    <source>
        <strain evidence="3">CCBAS 213</strain>
    </source>
</reference>
<feature type="region of interest" description="Disordered" evidence="2">
    <location>
        <begin position="106"/>
        <end position="150"/>
    </location>
</feature>
<keyword evidence="4" id="KW-1185">Reference proteome</keyword>
<comment type="caution">
    <text evidence="3">The sequence shown here is derived from an EMBL/GenBank/DDBJ whole genome shotgun (WGS) entry which is preliminary data.</text>
</comment>
<keyword evidence="1" id="KW-0175">Coiled coil</keyword>
<accession>A0AA39NAL6</accession>
<evidence type="ECO:0000256" key="2">
    <source>
        <dbReference type="SAM" id="MobiDB-lite"/>
    </source>
</evidence>
<evidence type="ECO:0000256" key="1">
    <source>
        <dbReference type="SAM" id="Coils"/>
    </source>
</evidence>
<dbReference type="Proteomes" id="UP001175211">
    <property type="component" value="Unassembled WGS sequence"/>
</dbReference>
<protein>
    <submittedName>
        <fullName evidence="3">Uncharacterized protein</fullName>
    </submittedName>
</protein>
<dbReference type="AlphaFoldDB" id="A0AA39NAL6"/>
<feature type="compositionally biased region" description="Polar residues" evidence="2">
    <location>
        <begin position="109"/>
        <end position="123"/>
    </location>
</feature>
<dbReference type="EMBL" id="JAUEPS010000010">
    <property type="protein sequence ID" value="KAK0462078.1"/>
    <property type="molecule type" value="Genomic_DNA"/>
</dbReference>
<dbReference type="GeneID" id="85352585"/>
<feature type="region of interest" description="Disordered" evidence="2">
    <location>
        <begin position="1"/>
        <end position="31"/>
    </location>
</feature>
<feature type="compositionally biased region" description="Polar residues" evidence="2">
    <location>
        <begin position="138"/>
        <end position="149"/>
    </location>
</feature>
<name>A0AA39NAL6_ARMTA</name>
<dbReference type="RefSeq" id="XP_060333816.1">
    <property type="nucleotide sequence ID" value="XM_060469037.1"/>
</dbReference>